<feature type="domain" description="AAA+ ATPase" evidence="1">
    <location>
        <begin position="42"/>
        <end position="194"/>
    </location>
</feature>
<name>A0A3B0TKH9_9ZZZZ</name>
<evidence type="ECO:0000313" key="2">
    <source>
        <dbReference type="EMBL" id="VAW12669.1"/>
    </source>
</evidence>
<dbReference type="EMBL" id="UOEN01000117">
    <property type="protein sequence ID" value="VAW12669.1"/>
    <property type="molecule type" value="Genomic_DNA"/>
</dbReference>
<dbReference type="PANTHER" id="PTHR35894">
    <property type="entry name" value="GENERAL SECRETION PATHWAY PROTEIN A-RELATED"/>
    <property type="match status" value="1"/>
</dbReference>
<dbReference type="GO" id="GO:0016887">
    <property type="term" value="F:ATP hydrolysis activity"/>
    <property type="evidence" value="ECO:0007669"/>
    <property type="project" value="InterPro"/>
</dbReference>
<dbReference type="InterPro" id="IPR052026">
    <property type="entry name" value="ExeA_AAA_ATPase_DNA-bind"/>
</dbReference>
<dbReference type="InterPro" id="IPR049945">
    <property type="entry name" value="AAA_22"/>
</dbReference>
<dbReference type="CDD" id="cd00009">
    <property type="entry name" value="AAA"/>
    <property type="match status" value="1"/>
</dbReference>
<sequence>MYQDYYNLKEHPFNVTADPDFFYSSTKHSEAFSHLVYGIKQRKGILLVTGEVGTGKTTLCRTLLNRLDKNTKTALILNPRFSDLQLLKLIMKDLGVEGKFRNKFALIDALNQFLLNESSKGNNVVVIIDEAQNLKIPQLEQIRLLSNLETEKEKLLQIILVGQPELDEKLRNTALRQLNQRITVRYHILPLDQNELSGYIHHRLQIASGNQENSPKFTEKAINAIYEESFGTPRMINILCDRALLAGYVSATKMIDEKIVHRCAKEIL</sequence>
<gene>
    <name evidence="2" type="ORF">MNBD_BACTEROID05-844</name>
</gene>
<dbReference type="Pfam" id="PF13401">
    <property type="entry name" value="AAA_22"/>
    <property type="match status" value="1"/>
</dbReference>
<dbReference type="InterPro" id="IPR027417">
    <property type="entry name" value="P-loop_NTPase"/>
</dbReference>
<reference evidence="2" key="1">
    <citation type="submission" date="2018-06" db="EMBL/GenBank/DDBJ databases">
        <authorList>
            <person name="Zhirakovskaya E."/>
        </authorList>
    </citation>
    <scope>NUCLEOTIDE SEQUENCE</scope>
</reference>
<dbReference type="PANTHER" id="PTHR35894:SF1">
    <property type="entry name" value="PHOSPHORIBULOKINASE _ URIDINE KINASE FAMILY"/>
    <property type="match status" value="1"/>
</dbReference>
<dbReference type="InterPro" id="IPR003593">
    <property type="entry name" value="AAA+_ATPase"/>
</dbReference>
<proteinExistence type="predicted"/>
<evidence type="ECO:0000259" key="1">
    <source>
        <dbReference type="SMART" id="SM00382"/>
    </source>
</evidence>
<protein>
    <submittedName>
        <fullName evidence="2">General secretion pathway protein A</fullName>
    </submittedName>
</protein>
<dbReference type="SUPFAM" id="SSF52540">
    <property type="entry name" value="P-loop containing nucleoside triphosphate hydrolases"/>
    <property type="match status" value="1"/>
</dbReference>
<dbReference type="Gene3D" id="3.40.50.300">
    <property type="entry name" value="P-loop containing nucleotide triphosphate hydrolases"/>
    <property type="match status" value="1"/>
</dbReference>
<dbReference type="AlphaFoldDB" id="A0A3B0TKH9"/>
<dbReference type="SMART" id="SM00382">
    <property type="entry name" value="AAA"/>
    <property type="match status" value="1"/>
</dbReference>
<organism evidence="2">
    <name type="scientific">hydrothermal vent metagenome</name>
    <dbReference type="NCBI Taxonomy" id="652676"/>
    <lineage>
        <taxon>unclassified sequences</taxon>
        <taxon>metagenomes</taxon>
        <taxon>ecological metagenomes</taxon>
    </lineage>
</organism>
<accession>A0A3B0TKH9</accession>